<name>A0A7Y3WWV6_9HYPH</name>
<evidence type="ECO:0000313" key="2">
    <source>
        <dbReference type="EMBL" id="NNV20548.1"/>
    </source>
</evidence>
<comment type="caution">
    <text evidence="2">The sequence shown here is derived from an EMBL/GenBank/DDBJ whole genome shotgun (WGS) entry which is preliminary data.</text>
</comment>
<dbReference type="RefSeq" id="WP_171379865.1">
    <property type="nucleotide sequence ID" value="NZ_PKQI01000002.1"/>
</dbReference>
<protein>
    <recommendedName>
        <fullName evidence="4">Tat (Twin-arginine translocation) pathway signal sequence domain protein</fullName>
    </recommendedName>
</protein>
<feature type="signal peptide" evidence="1">
    <location>
        <begin position="1"/>
        <end position="23"/>
    </location>
</feature>
<keyword evidence="1" id="KW-0732">Signal</keyword>
<sequence>MKRRTFLRMLGLAPVAAAVPSMALPRPENVKETVKGSVTMGEQYGEYANIRVYVDPAQGTSRVVISADEFDVPMYDLRKHGDDIKAWWGRAKS</sequence>
<dbReference type="EMBL" id="PKQI01000002">
    <property type="protein sequence ID" value="NNV20548.1"/>
    <property type="molecule type" value="Genomic_DNA"/>
</dbReference>
<proteinExistence type="predicted"/>
<feature type="chain" id="PRO_5031500369" description="Tat (Twin-arginine translocation) pathway signal sequence domain protein" evidence="1">
    <location>
        <begin position="24"/>
        <end position="93"/>
    </location>
</feature>
<reference evidence="2 3" key="1">
    <citation type="submission" date="2018-11" db="EMBL/GenBank/DDBJ databases">
        <title>Genome sequencing and analysis.</title>
        <authorList>
            <person name="Huang Y.-T."/>
        </authorList>
    </citation>
    <scope>NUCLEOTIDE SEQUENCE [LARGE SCALE GENOMIC DNA]</scope>
    <source>
        <strain evidence="2 3">SHIN</strain>
    </source>
</reference>
<gene>
    <name evidence="2" type="ORF">EHE22_08935</name>
</gene>
<evidence type="ECO:0008006" key="4">
    <source>
        <dbReference type="Google" id="ProtNLM"/>
    </source>
</evidence>
<organism evidence="2 3">
    <name type="scientific">Brucella pseudogrignonensis</name>
    <dbReference type="NCBI Taxonomy" id="419475"/>
    <lineage>
        <taxon>Bacteria</taxon>
        <taxon>Pseudomonadati</taxon>
        <taxon>Pseudomonadota</taxon>
        <taxon>Alphaproteobacteria</taxon>
        <taxon>Hyphomicrobiales</taxon>
        <taxon>Brucellaceae</taxon>
        <taxon>Brucella/Ochrobactrum group</taxon>
        <taxon>Brucella</taxon>
    </lineage>
</organism>
<evidence type="ECO:0000313" key="3">
    <source>
        <dbReference type="Proteomes" id="UP000526233"/>
    </source>
</evidence>
<evidence type="ECO:0000256" key="1">
    <source>
        <dbReference type="SAM" id="SignalP"/>
    </source>
</evidence>
<dbReference type="AlphaFoldDB" id="A0A7Y3WWV6"/>
<dbReference type="Proteomes" id="UP000526233">
    <property type="component" value="Unassembled WGS sequence"/>
</dbReference>
<accession>A0A7Y3WWV6</accession>